<dbReference type="OrthoDB" id="2627190at2759"/>
<evidence type="ECO:0000313" key="2">
    <source>
        <dbReference type="Proteomes" id="UP000054538"/>
    </source>
</evidence>
<dbReference type="Proteomes" id="UP000054538">
    <property type="component" value="Unassembled WGS sequence"/>
</dbReference>
<protein>
    <recommendedName>
        <fullName evidence="3">Tc1-like transposase DDE domain-containing protein</fullName>
    </recommendedName>
</protein>
<organism evidence="1 2">
    <name type="scientific">Paxillus rubicundulus Ve08.2h10</name>
    <dbReference type="NCBI Taxonomy" id="930991"/>
    <lineage>
        <taxon>Eukaryota</taxon>
        <taxon>Fungi</taxon>
        <taxon>Dikarya</taxon>
        <taxon>Basidiomycota</taxon>
        <taxon>Agaricomycotina</taxon>
        <taxon>Agaricomycetes</taxon>
        <taxon>Agaricomycetidae</taxon>
        <taxon>Boletales</taxon>
        <taxon>Paxilineae</taxon>
        <taxon>Paxillaceae</taxon>
        <taxon>Paxillus</taxon>
    </lineage>
</organism>
<dbReference type="GO" id="GO:0003676">
    <property type="term" value="F:nucleic acid binding"/>
    <property type="evidence" value="ECO:0007669"/>
    <property type="project" value="InterPro"/>
</dbReference>
<proteinExistence type="predicted"/>
<dbReference type="InParanoid" id="A0A0D0DA65"/>
<dbReference type="STRING" id="930991.A0A0D0DA65"/>
<evidence type="ECO:0000313" key="1">
    <source>
        <dbReference type="EMBL" id="KIK80776.1"/>
    </source>
</evidence>
<evidence type="ECO:0008006" key="3">
    <source>
        <dbReference type="Google" id="ProtNLM"/>
    </source>
</evidence>
<gene>
    <name evidence="1" type="ORF">PAXRUDRAFT_157753</name>
</gene>
<dbReference type="AlphaFoldDB" id="A0A0D0DA65"/>
<reference evidence="1 2" key="1">
    <citation type="submission" date="2014-04" db="EMBL/GenBank/DDBJ databases">
        <authorList>
            <consortium name="DOE Joint Genome Institute"/>
            <person name="Kuo A."/>
            <person name="Kohler A."/>
            <person name="Jargeat P."/>
            <person name="Nagy L.G."/>
            <person name="Floudas D."/>
            <person name="Copeland A."/>
            <person name="Barry K.W."/>
            <person name="Cichocki N."/>
            <person name="Veneault-Fourrey C."/>
            <person name="LaButti K."/>
            <person name="Lindquist E.A."/>
            <person name="Lipzen A."/>
            <person name="Lundell T."/>
            <person name="Morin E."/>
            <person name="Murat C."/>
            <person name="Sun H."/>
            <person name="Tunlid A."/>
            <person name="Henrissat B."/>
            <person name="Grigoriev I.V."/>
            <person name="Hibbett D.S."/>
            <person name="Martin F."/>
            <person name="Nordberg H.P."/>
            <person name="Cantor M.N."/>
            <person name="Hua S.X."/>
        </authorList>
    </citation>
    <scope>NUCLEOTIDE SEQUENCE [LARGE SCALE GENOMIC DNA]</scope>
    <source>
        <strain evidence="1 2">Ve08.2h10</strain>
    </source>
</reference>
<dbReference type="Gene3D" id="3.30.420.10">
    <property type="entry name" value="Ribonuclease H-like superfamily/Ribonuclease H"/>
    <property type="match status" value="1"/>
</dbReference>
<reference evidence="2" key="2">
    <citation type="submission" date="2015-01" db="EMBL/GenBank/DDBJ databases">
        <title>Evolutionary Origins and Diversification of the Mycorrhizal Mutualists.</title>
        <authorList>
            <consortium name="DOE Joint Genome Institute"/>
            <consortium name="Mycorrhizal Genomics Consortium"/>
            <person name="Kohler A."/>
            <person name="Kuo A."/>
            <person name="Nagy L.G."/>
            <person name="Floudas D."/>
            <person name="Copeland A."/>
            <person name="Barry K.W."/>
            <person name="Cichocki N."/>
            <person name="Veneault-Fourrey C."/>
            <person name="LaButti K."/>
            <person name="Lindquist E.A."/>
            <person name="Lipzen A."/>
            <person name="Lundell T."/>
            <person name="Morin E."/>
            <person name="Murat C."/>
            <person name="Riley R."/>
            <person name="Ohm R."/>
            <person name="Sun H."/>
            <person name="Tunlid A."/>
            <person name="Henrissat B."/>
            <person name="Grigoriev I.V."/>
            <person name="Hibbett D.S."/>
            <person name="Martin F."/>
        </authorList>
    </citation>
    <scope>NUCLEOTIDE SEQUENCE [LARGE SCALE GENOMIC DNA]</scope>
    <source>
        <strain evidence="2">Ve08.2h10</strain>
    </source>
</reference>
<keyword evidence="2" id="KW-1185">Reference proteome</keyword>
<dbReference type="InterPro" id="IPR036397">
    <property type="entry name" value="RNaseH_sf"/>
</dbReference>
<dbReference type="EMBL" id="KN825936">
    <property type="protein sequence ID" value="KIK80776.1"/>
    <property type="molecule type" value="Genomic_DNA"/>
</dbReference>
<sequence length="86" mass="9819">MWKKKREGLTSREVKCTVKFGGGSLMVWGCIGWNGYVAIFEGGFLQSMEDSGIPAHEVIFQQNNDPKHTSRRAQNWFEEQAIKLLD</sequence>
<name>A0A0D0DA65_9AGAM</name>
<accession>A0A0D0DA65</accession>
<dbReference type="HOGENOM" id="CLU_033666_15_1_1"/>